<dbReference type="Proteomes" id="UP000530928">
    <property type="component" value="Unassembled WGS sequence"/>
</dbReference>
<dbReference type="InterPro" id="IPR002139">
    <property type="entry name" value="Ribo/fructo_kinase"/>
</dbReference>
<evidence type="ECO:0000256" key="2">
    <source>
        <dbReference type="ARBA" id="ARBA00022679"/>
    </source>
</evidence>
<keyword evidence="5" id="KW-0067">ATP-binding</keyword>
<feature type="domain" description="Carbohydrate kinase PfkB" evidence="7">
    <location>
        <begin position="24"/>
        <end position="297"/>
    </location>
</feature>
<comment type="caution">
    <text evidence="8">The sequence shown here is derived from an EMBL/GenBank/DDBJ whole genome shotgun (WGS) entry which is preliminary data.</text>
</comment>
<dbReference type="CDD" id="cd01167">
    <property type="entry name" value="bac_FRK"/>
    <property type="match status" value="1"/>
</dbReference>
<dbReference type="PRINTS" id="PR00990">
    <property type="entry name" value="RIBOKINASE"/>
</dbReference>
<keyword evidence="2 6" id="KW-0808">Transferase</keyword>
<dbReference type="GO" id="GO:0006000">
    <property type="term" value="P:fructose metabolic process"/>
    <property type="evidence" value="ECO:0007669"/>
    <property type="project" value="UniProtKB-ARBA"/>
</dbReference>
<accession>A0A7W0CPP1</accession>
<dbReference type="GO" id="GO:0005524">
    <property type="term" value="F:ATP binding"/>
    <property type="evidence" value="ECO:0007669"/>
    <property type="project" value="UniProtKB-KW"/>
</dbReference>
<evidence type="ECO:0000313" key="8">
    <source>
        <dbReference type="EMBL" id="MBA2895036.1"/>
    </source>
</evidence>
<proteinExistence type="inferred from homology"/>
<dbReference type="PANTHER" id="PTHR43085">
    <property type="entry name" value="HEXOKINASE FAMILY MEMBER"/>
    <property type="match status" value="1"/>
</dbReference>
<dbReference type="PANTHER" id="PTHR43085:SF1">
    <property type="entry name" value="PSEUDOURIDINE KINASE-RELATED"/>
    <property type="match status" value="1"/>
</dbReference>
<dbReference type="InterPro" id="IPR050306">
    <property type="entry name" value="PfkB_Carbo_kinase"/>
</dbReference>
<evidence type="ECO:0000256" key="5">
    <source>
        <dbReference type="ARBA" id="ARBA00022840"/>
    </source>
</evidence>
<evidence type="ECO:0000256" key="4">
    <source>
        <dbReference type="ARBA" id="ARBA00022777"/>
    </source>
</evidence>
<keyword evidence="3" id="KW-0547">Nucleotide-binding</keyword>
<reference evidence="8 9" key="1">
    <citation type="submission" date="2020-07" db="EMBL/GenBank/DDBJ databases">
        <title>Genomic Encyclopedia of Type Strains, Phase IV (KMG-IV): sequencing the most valuable type-strain genomes for metagenomic binning, comparative biology and taxonomic classification.</title>
        <authorList>
            <person name="Goeker M."/>
        </authorList>
    </citation>
    <scope>NUCLEOTIDE SEQUENCE [LARGE SCALE GENOMIC DNA]</scope>
    <source>
        <strain evidence="8 9">DSM 45533</strain>
    </source>
</reference>
<dbReference type="InterPro" id="IPR029056">
    <property type="entry name" value="Ribokinase-like"/>
</dbReference>
<dbReference type="Gene3D" id="3.40.1190.20">
    <property type="match status" value="1"/>
</dbReference>
<dbReference type="AlphaFoldDB" id="A0A7W0CPP1"/>
<dbReference type="InterPro" id="IPR011611">
    <property type="entry name" value="PfkB_dom"/>
</dbReference>
<dbReference type="PROSITE" id="PS00584">
    <property type="entry name" value="PFKB_KINASES_2"/>
    <property type="match status" value="1"/>
</dbReference>
<keyword evidence="9" id="KW-1185">Reference proteome</keyword>
<comment type="similarity">
    <text evidence="1 6">Belongs to the carbohydrate kinase PfkB family.</text>
</comment>
<dbReference type="RefSeq" id="WP_181613735.1">
    <property type="nucleotide sequence ID" value="NZ_BAABAM010000004.1"/>
</dbReference>
<dbReference type="GO" id="GO:0008865">
    <property type="term" value="F:fructokinase activity"/>
    <property type="evidence" value="ECO:0007669"/>
    <property type="project" value="UniProtKB-EC"/>
</dbReference>
<evidence type="ECO:0000313" key="9">
    <source>
        <dbReference type="Proteomes" id="UP000530928"/>
    </source>
</evidence>
<dbReference type="InterPro" id="IPR002173">
    <property type="entry name" value="Carboh/pur_kinase_PfkB_CS"/>
</dbReference>
<evidence type="ECO:0000256" key="3">
    <source>
        <dbReference type="ARBA" id="ARBA00022741"/>
    </source>
</evidence>
<gene>
    <name evidence="8" type="ORF">HNR30_006408</name>
</gene>
<dbReference type="EC" id="2.7.1.4" evidence="8"/>
<dbReference type="Pfam" id="PF00294">
    <property type="entry name" value="PfkB"/>
    <property type="match status" value="1"/>
</dbReference>
<evidence type="ECO:0000256" key="6">
    <source>
        <dbReference type="RuleBase" id="RU003704"/>
    </source>
</evidence>
<evidence type="ECO:0000259" key="7">
    <source>
        <dbReference type="Pfam" id="PF00294"/>
    </source>
</evidence>
<dbReference type="EMBL" id="JACDUR010000006">
    <property type="protein sequence ID" value="MBA2895036.1"/>
    <property type="molecule type" value="Genomic_DNA"/>
</dbReference>
<protein>
    <submittedName>
        <fullName evidence="8">Fructokinase</fullName>
        <ecNumber evidence="8">2.7.1.4</ecNumber>
    </submittedName>
</protein>
<evidence type="ECO:0000256" key="1">
    <source>
        <dbReference type="ARBA" id="ARBA00010688"/>
    </source>
</evidence>
<keyword evidence="4 6" id="KW-0418">Kinase</keyword>
<organism evidence="8 9">
    <name type="scientific">Nonomuraea soli</name>
    <dbReference type="NCBI Taxonomy" id="1032476"/>
    <lineage>
        <taxon>Bacteria</taxon>
        <taxon>Bacillati</taxon>
        <taxon>Actinomycetota</taxon>
        <taxon>Actinomycetes</taxon>
        <taxon>Streptosporangiales</taxon>
        <taxon>Streptosporangiaceae</taxon>
        <taxon>Nonomuraea</taxon>
    </lineage>
</organism>
<sequence>MTATVTVIGEAVADAFATPGPGRLDLRVRPGGGPLNTAVALARLGTPTRYLGRLAGGVAGDLLRDHLLGSGVDLSQVVEASEQASLAIAALDACGSASYSFYVDGTADWAWTADELSARVPYESLCLHGGSLTLALAPQVEELFTLARPHATISVDPNVRPSIVPAARYLAALPRWAAFADLIRVSEEDLDHLGLTARQACERWHEQGVRLVVVTLGARGARASLDGTEIEVPAPVIDVVDTVGAGDTFTAGLLHALAASGELGGRLDGLTPEIVKRALELGVRAAARTCEVPGADPPWAVGLR</sequence>
<name>A0A7W0CPP1_9ACTN</name>
<dbReference type="SUPFAM" id="SSF53613">
    <property type="entry name" value="Ribokinase-like"/>
    <property type="match status" value="1"/>
</dbReference>